<dbReference type="EMBL" id="KN831986">
    <property type="protein sequence ID" value="KIO01783.1"/>
    <property type="molecule type" value="Genomic_DNA"/>
</dbReference>
<proteinExistence type="predicted"/>
<feature type="region of interest" description="Disordered" evidence="1">
    <location>
        <begin position="136"/>
        <end position="163"/>
    </location>
</feature>
<dbReference type="Proteomes" id="UP000054217">
    <property type="component" value="Unassembled WGS sequence"/>
</dbReference>
<organism evidence="2 3">
    <name type="scientific">Pisolithus tinctorius Marx 270</name>
    <dbReference type="NCBI Taxonomy" id="870435"/>
    <lineage>
        <taxon>Eukaryota</taxon>
        <taxon>Fungi</taxon>
        <taxon>Dikarya</taxon>
        <taxon>Basidiomycota</taxon>
        <taxon>Agaricomycotina</taxon>
        <taxon>Agaricomycetes</taxon>
        <taxon>Agaricomycetidae</taxon>
        <taxon>Boletales</taxon>
        <taxon>Sclerodermatineae</taxon>
        <taxon>Pisolithaceae</taxon>
        <taxon>Pisolithus</taxon>
    </lineage>
</organism>
<keyword evidence="3" id="KW-1185">Reference proteome</keyword>
<sequence>MNIRLRCGAAVQQYAALVTSHHKFSPEQIKPRLYPSQLHADSAARHMFCHFVSSNSNLPNTFDFYCAGVCSRKRDCTWRRGMWLAVACTSPSRITLSSLNVPKVAHITTSWSGSHSFRWEYDFGVPQDHRQRKDFVGAYRSPPCGPRSMQSRKGGFAANAQPQ</sequence>
<dbReference type="InParanoid" id="A0A0C3IY95"/>
<evidence type="ECO:0000313" key="3">
    <source>
        <dbReference type="Proteomes" id="UP000054217"/>
    </source>
</evidence>
<reference evidence="2 3" key="1">
    <citation type="submission" date="2014-04" db="EMBL/GenBank/DDBJ databases">
        <authorList>
            <consortium name="DOE Joint Genome Institute"/>
            <person name="Kuo A."/>
            <person name="Kohler A."/>
            <person name="Costa M.D."/>
            <person name="Nagy L.G."/>
            <person name="Floudas D."/>
            <person name="Copeland A."/>
            <person name="Barry K.W."/>
            <person name="Cichocki N."/>
            <person name="Veneault-Fourrey C."/>
            <person name="LaButti K."/>
            <person name="Lindquist E.A."/>
            <person name="Lipzen A."/>
            <person name="Lundell T."/>
            <person name="Morin E."/>
            <person name="Murat C."/>
            <person name="Sun H."/>
            <person name="Tunlid A."/>
            <person name="Henrissat B."/>
            <person name="Grigoriev I.V."/>
            <person name="Hibbett D.S."/>
            <person name="Martin F."/>
            <person name="Nordberg H.P."/>
            <person name="Cantor M.N."/>
            <person name="Hua S.X."/>
        </authorList>
    </citation>
    <scope>NUCLEOTIDE SEQUENCE [LARGE SCALE GENOMIC DNA]</scope>
    <source>
        <strain evidence="2 3">Marx 270</strain>
    </source>
</reference>
<dbReference type="HOGENOM" id="CLU_1627758_0_0_1"/>
<gene>
    <name evidence="2" type="ORF">M404DRAFT_1002902</name>
</gene>
<accession>A0A0C3IY95</accession>
<dbReference type="AlphaFoldDB" id="A0A0C3IY95"/>
<name>A0A0C3IY95_PISTI</name>
<protein>
    <submittedName>
        <fullName evidence="2">Uncharacterized protein</fullName>
    </submittedName>
</protein>
<reference evidence="3" key="2">
    <citation type="submission" date="2015-01" db="EMBL/GenBank/DDBJ databases">
        <title>Evolutionary Origins and Diversification of the Mycorrhizal Mutualists.</title>
        <authorList>
            <consortium name="DOE Joint Genome Institute"/>
            <consortium name="Mycorrhizal Genomics Consortium"/>
            <person name="Kohler A."/>
            <person name="Kuo A."/>
            <person name="Nagy L.G."/>
            <person name="Floudas D."/>
            <person name="Copeland A."/>
            <person name="Barry K.W."/>
            <person name="Cichocki N."/>
            <person name="Veneault-Fourrey C."/>
            <person name="LaButti K."/>
            <person name="Lindquist E.A."/>
            <person name="Lipzen A."/>
            <person name="Lundell T."/>
            <person name="Morin E."/>
            <person name="Murat C."/>
            <person name="Riley R."/>
            <person name="Ohm R."/>
            <person name="Sun H."/>
            <person name="Tunlid A."/>
            <person name="Henrissat B."/>
            <person name="Grigoriev I.V."/>
            <person name="Hibbett D.S."/>
            <person name="Martin F."/>
        </authorList>
    </citation>
    <scope>NUCLEOTIDE SEQUENCE [LARGE SCALE GENOMIC DNA]</scope>
    <source>
        <strain evidence="3">Marx 270</strain>
    </source>
</reference>
<evidence type="ECO:0000256" key="1">
    <source>
        <dbReference type="SAM" id="MobiDB-lite"/>
    </source>
</evidence>
<evidence type="ECO:0000313" key="2">
    <source>
        <dbReference type="EMBL" id="KIO01783.1"/>
    </source>
</evidence>